<feature type="chain" id="PRO_5016419051" description="Prolamin-like domain-containing protein" evidence="2">
    <location>
        <begin position="26"/>
        <end position="242"/>
    </location>
</feature>
<feature type="compositionally biased region" description="Polar residues" evidence="1">
    <location>
        <begin position="36"/>
        <end position="46"/>
    </location>
</feature>
<evidence type="ECO:0000313" key="3">
    <source>
        <dbReference type="EMBL" id="RAL46256.1"/>
    </source>
</evidence>
<protein>
    <recommendedName>
        <fullName evidence="5">Prolamin-like domain-containing protein</fullName>
    </recommendedName>
</protein>
<evidence type="ECO:0008006" key="5">
    <source>
        <dbReference type="Google" id="ProtNLM"/>
    </source>
</evidence>
<proteinExistence type="predicted"/>
<keyword evidence="4" id="KW-1185">Reference proteome</keyword>
<feature type="signal peptide" evidence="2">
    <location>
        <begin position="1"/>
        <end position="25"/>
    </location>
</feature>
<evidence type="ECO:0000313" key="4">
    <source>
        <dbReference type="Proteomes" id="UP000249390"/>
    </source>
</evidence>
<dbReference type="AlphaFoldDB" id="A0A328DL82"/>
<accession>A0A328DL82</accession>
<keyword evidence="2" id="KW-0732">Signal</keyword>
<reference evidence="3 4" key="1">
    <citation type="submission" date="2018-06" db="EMBL/GenBank/DDBJ databases">
        <title>The Genome of Cuscuta australis (Dodder) Provides Insight into the Evolution of Plant Parasitism.</title>
        <authorList>
            <person name="Liu H."/>
        </authorList>
    </citation>
    <scope>NUCLEOTIDE SEQUENCE [LARGE SCALE GENOMIC DNA]</scope>
    <source>
        <strain evidence="4">cv. Yunnan</strain>
        <tissue evidence="3">Vines</tissue>
    </source>
</reference>
<dbReference type="Proteomes" id="UP000249390">
    <property type="component" value="Unassembled WGS sequence"/>
</dbReference>
<evidence type="ECO:0000256" key="2">
    <source>
        <dbReference type="SAM" id="SignalP"/>
    </source>
</evidence>
<name>A0A328DL82_9ASTE</name>
<sequence>MNIMRTMIGALVVSLFLGTFSVSNSLPTGGRRTLEEQSSSSNSTIWNPYELRPPTPPTYHSPWFPHESFYSRFDPSVADIIRKGVQDILSEWRDHHLPPLYHCRYTCDQYILHKPPTGEKPNPTSPVKHNTTPHDKPAQPHAPGKHNPDPTPHAKHNPNPTPPPHSEVHCPTMDTVIHTCTKMHPHETVNGVYSWSCTHSDDCCKKTVNVQDECMILNPTISWVKTICCTDNTTKGGDEPNA</sequence>
<feature type="region of interest" description="Disordered" evidence="1">
    <location>
        <begin position="28"/>
        <end position="49"/>
    </location>
</feature>
<evidence type="ECO:0000256" key="1">
    <source>
        <dbReference type="SAM" id="MobiDB-lite"/>
    </source>
</evidence>
<feature type="region of interest" description="Disordered" evidence="1">
    <location>
        <begin position="114"/>
        <end position="168"/>
    </location>
</feature>
<gene>
    <name evidence="3" type="ORF">DM860_016689</name>
</gene>
<comment type="caution">
    <text evidence="3">The sequence shown here is derived from an EMBL/GenBank/DDBJ whole genome shotgun (WGS) entry which is preliminary data.</text>
</comment>
<dbReference type="EMBL" id="NQVE01000124">
    <property type="protein sequence ID" value="RAL46256.1"/>
    <property type="molecule type" value="Genomic_DNA"/>
</dbReference>
<organism evidence="3 4">
    <name type="scientific">Cuscuta australis</name>
    <dbReference type="NCBI Taxonomy" id="267555"/>
    <lineage>
        <taxon>Eukaryota</taxon>
        <taxon>Viridiplantae</taxon>
        <taxon>Streptophyta</taxon>
        <taxon>Embryophyta</taxon>
        <taxon>Tracheophyta</taxon>
        <taxon>Spermatophyta</taxon>
        <taxon>Magnoliopsida</taxon>
        <taxon>eudicotyledons</taxon>
        <taxon>Gunneridae</taxon>
        <taxon>Pentapetalae</taxon>
        <taxon>asterids</taxon>
        <taxon>lamiids</taxon>
        <taxon>Solanales</taxon>
        <taxon>Convolvulaceae</taxon>
        <taxon>Cuscuteae</taxon>
        <taxon>Cuscuta</taxon>
        <taxon>Cuscuta subgen. Grammica</taxon>
        <taxon>Cuscuta sect. Cleistogrammica</taxon>
    </lineage>
</organism>